<reference evidence="6" key="1">
    <citation type="submission" date="2025-08" db="UniProtKB">
        <authorList>
            <consortium name="Ensembl"/>
        </authorList>
    </citation>
    <scope>IDENTIFICATION</scope>
</reference>
<dbReference type="PROSITE" id="PS51232">
    <property type="entry name" value="GBD_FH3"/>
    <property type="match status" value="1"/>
</dbReference>
<evidence type="ECO:0000256" key="2">
    <source>
        <dbReference type="SAM" id="MobiDB-lite"/>
    </source>
</evidence>
<dbReference type="PROSITE" id="PS51231">
    <property type="entry name" value="DAD"/>
    <property type="match status" value="1"/>
</dbReference>
<dbReference type="Pfam" id="PF06371">
    <property type="entry name" value="Drf_GBD"/>
    <property type="match status" value="1"/>
</dbReference>
<feature type="compositionally biased region" description="Polar residues" evidence="2">
    <location>
        <begin position="614"/>
        <end position="632"/>
    </location>
</feature>
<dbReference type="FunFam" id="1.20.58.2220:FF:000002">
    <property type="entry name" value="Dishevelled associated activator of morphogenesis 1"/>
    <property type="match status" value="1"/>
</dbReference>
<dbReference type="SUPFAM" id="SSF101447">
    <property type="entry name" value="Formin homology 2 domain (FH2 domain)"/>
    <property type="match status" value="1"/>
</dbReference>
<dbReference type="Proteomes" id="UP000694701">
    <property type="component" value="Unplaced"/>
</dbReference>
<dbReference type="GO" id="GO:2000050">
    <property type="term" value="P:regulation of non-canonical Wnt signaling pathway"/>
    <property type="evidence" value="ECO:0007669"/>
    <property type="project" value="TreeGrafter"/>
</dbReference>
<feature type="domain" description="DAD" evidence="3">
    <location>
        <begin position="1048"/>
        <end position="1078"/>
    </location>
</feature>
<feature type="region of interest" description="Disordered" evidence="2">
    <location>
        <begin position="537"/>
        <end position="632"/>
    </location>
</feature>
<dbReference type="InterPro" id="IPR016024">
    <property type="entry name" value="ARM-type_fold"/>
</dbReference>
<dbReference type="GO" id="GO:0031267">
    <property type="term" value="F:small GTPase binding"/>
    <property type="evidence" value="ECO:0007669"/>
    <property type="project" value="InterPro"/>
</dbReference>
<dbReference type="Ensembl" id="ENSCCRT00020068121.1">
    <property type="protein sequence ID" value="ENSCCRP00020061870.1"/>
    <property type="gene ID" value="ENSCCRG00020029094.1"/>
</dbReference>
<feature type="compositionally biased region" description="Pro residues" evidence="2">
    <location>
        <begin position="544"/>
        <end position="608"/>
    </location>
</feature>
<evidence type="ECO:0000256" key="1">
    <source>
        <dbReference type="SAM" id="Coils"/>
    </source>
</evidence>
<evidence type="ECO:0000259" key="3">
    <source>
        <dbReference type="PROSITE" id="PS51231"/>
    </source>
</evidence>
<feature type="coiled-coil region" evidence="1">
    <location>
        <begin position="1002"/>
        <end position="1042"/>
    </location>
</feature>
<evidence type="ECO:0000259" key="5">
    <source>
        <dbReference type="PROSITE" id="PS51444"/>
    </source>
</evidence>
<dbReference type="Pfam" id="PF06367">
    <property type="entry name" value="Drf_FH3"/>
    <property type="match status" value="2"/>
</dbReference>
<dbReference type="InterPro" id="IPR010473">
    <property type="entry name" value="GTPase-bd"/>
</dbReference>
<evidence type="ECO:0000313" key="7">
    <source>
        <dbReference type="Proteomes" id="UP000694701"/>
    </source>
</evidence>
<keyword evidence="1" id="KW-0175">Coiled coil</keyword>
<dbReference type="Gene3D" id="1.10.238.150">
    <property type="entry name" value="Formin, FH3 diaphanous domain"/>
    <property type="match status" value="1"/>
</dbReference>
<sequence length="1099" mass="126141">MPPRKRTRPTLGFLCCFSNSEPPEINLKDSVPLQLLEFSAPMPPEEELHARFSELVEQEDPNKLATSWPDYYIDRINSMAAMQTLFAFDEDEMEMRNKVVEDLKTALRTQPMRFVTRFIELDGLTCLLNFLKSMDYETSESRIHTSIIGCIKALMNNSQGRAHVLAHPQSINTISQSLRQDNIKTKVAVLEILGAVCLVPDGHRKVLQGMAHYQKYAAERTRFQSLLNELDRSTGHYRDEVNLKTAIMSFINAVLNAGVGEDSLEFRLHLRYEFLMLGIQPVIEKLRSHDNATLDRHLDFFEIVRNEDELELAKCFDTVRSFTYMHHIMSLNLKGIYYIQNSMVLLDLFTRLLTSCVSYLGKINVCFFVQTHVDTKSAGQMFELIKKKLSNTDAYPHLLSVLQHCLQMPYKRGAGSIQQWQLLDRILQQIVLQDEKGENPDVSPLDNFNVKNIIRMLVNENEVKQWRDQAEKFRKEHVELMARLERKARECDTKTQEKEDMMKTLNKMKDKLQKEGVELRSAREQVLDLSSRISDISSGGVHLPIPPPLPGSPMAPPPPPMMMDSFPPPPPIAFSSPPPPPPPPPPGGPPPPPGAPPIISGVPPPPGPASISSTTSLHTKSIPQPSQPLKSFNWSKLGENKITGTIWFEIDDRRAFKVLDLKDIEKMFSAYQRQQELLSNQSFKQKETGSMDDLYLSSRKVKELSVIDGRRAQNCVILLSKLKMSNEEIKRAILEMDEREELAKDMLEQLLKFVPEKSDVDLLEEHKHELERMARADRFLFEMSRIDHYQQRLQSLFFKKKFAERLAEIKPKVEAILCASREVMRSKRLTQVLEVVLAFGNFMNKGQRGNAYGFKVSSLNKIIDTKSSIDRNITMLHYLIMLFEKNYPDILNIQQDLATVPEAAKVNLAELEKEVFGIRSGLKALEAELRYQQSRACDRGDKFVPVVSDFITVASFSFSELEELLTEAKNKFSKSLKHFGEEEGCMQPDEFFGIFDIFLQSFSEAQHDLENMQRRKEEEERRMRMEAMLKDQRERERRAKKNTRGSVSEEVGEFDDLVSALRSGEVFDKDSKLKRNRKRSVNQLVDGGGRERPVTKVNY</sequence>
<dbReference type="InterPro" id="IPR014768">
    <property type="entry name" value="GBD/FH3_dom"/>
</dbReference>
<feature type="compositionally biased region" description="Basic and acidic residues" evidence="2">
    <location>
        <begin position="1088"/>
        <end position="1099"/>
    </location>
</feature>
<dbReference type="GO" id="GO:0003779">
    <property type="term" value="F:actin binding"/>
    <property type="evidence" value="ECO:0007669"/>
    <property type="project" value="InterPro"/>
</dbReference>
<protein>
    <submittedName>
        <fullName evidence="6">Dishevelled associated activator of morphogenesis 2</fullName>
    </submittedName>
</protein>
<dbReference type="Gene3D" id="1.25.10.10">
    <property type="entry name" value="Leucine-rich Repeat Variant"/>
    <property type="match status" value="1"/>
</dbReference>
<dbReference type="FunFam" id="1.25.10.10:FF:001914">
    <property type="entry name" value="Disheveled associated activator of morphogenesis, putative"/>
    <property type="match status" value="1"/>
</dbReference>
<proteinExistence type="predicted"/>
<feature type="domain" description="FH2" evidence="5">
    <location>
        <begin position="619"/>
        <end position="1028"/>
    </location>
</feature>
<feature type="coiled-coil region" evidence="1">
    <location>
        <begin position="719"/>
        <end position="749"/>
    </location>
</feature>
<evidence type="ECO:0000259" key="4">
    <source>
        <dbReference type="PROSITE" id="PS51232"/>
    </source>
</evidence>
<evidence type="ECO:0000313" key="6">
    <source>
        <dbReference type="Ensembl" id="ENSCCRP00020061870.1"/>
    </source>
</evidence>
<accession>A0A8C2FYW9</accession>
<dbReference type="InterPro" id="IPR042201">
    <property type="entry name" value="FH2_Formin_sf"/>
</dbReference>
<dbReference type="PANTHER" id="PTHR45725">
    <property type="entry name" value="FORMIN HOMOLOGY 2 FAMILY MEMBER"/>
    <property type="match status" value="1"/>
</dbReference>
<dbReference type="InterPro" id="IPR010472">
    <property type="entry name" value="FH3_dom"/>
</dbReference>
<dbReference type="SMART" id="SM01140">
    <property type="entry name" value="Drf_GBD"/>
    <property type="match status" value="1"/>
</dbReference>
<organism evidence="6 7">
    <name type="scientific">Cyprinus carpio</name>
    <name type="common">Common carp</name>
    <dbReference type="NCBI Taxonomy" id="7962"/>
    <lineage>
        <taxon>Eukaryota</taxon>
        <taxon>Metazoa</taxon>
        <taxon>Chordata</taxon>
        <taxon>Craniata</taxon>
        <taxon>Vertebrata</taxon>
        <taxon>Euteleostomi</taxon>
        <taxon>Actinopterygii</taxon>
        <taxon>Neopterygii</taxon>
        <taxon>Teleostei</taxon>
        <taxon>Ostariophysi</taxon>
        <taxon>Cypriniformes</taxon>
        <taxon>Cyprinidae</taxon>
        <taxon>Cyprininae</taxon>
        <taxon>Cyprinus</taxon>
    </lineage>
</organism>
<dbReference type="GO" id="GO:0048715">
    <property type="term" value="P:negative regulation of oligodendrocyte differentiation"/>
    <property type="evidence" value="ECO:0007669"/>
    <property type="project" value="TreeGrafter"/>
</dbReference>
<dbReference type="SMART" id="SM01139">
    <property type="entry name" value="Drf_FH3"/>
    <property type="match status" value="1"/>
</dbReference>
<dbReference type="PANTHER" id="PTHR45725:SF7">
    <property type="entry name" value="DISHEVELED-ASSOCIATED ACTIVATOR OF MORPHOGENESIS 2"/>
    <property type="match status" value="1"/>
</dbReference>
<name>A0A8C2FYW9_CYPCA</name>
<dbReference type="InterPro" id="IPR051425">
    <property type="entry name" value="Formin_Homology"/>
</dbReference>
<feature type="region of interest" description="Disordered" evidence="2">
    <location>
        <begin position="1078"/>
        <end position="1099"/>
    </location>
</feature>
<feature type="coiled-coil region" evidence="1">
    <location>
        <begin position="456"/>
        <end position="525"/>
    </location>
</feature>
<dbReference type="Pfam" id="PF02181">
    <property type="entry name" value="FH2"/>
    <property type="match status" value="1"/>
</dbReference>
<dbReference type="Gene3D" id="1.20.58.2220">
    <property type="entry name" value="Formin, FH2 domain"/>
    <property type="match status" value="1"/>
</dbReference>
<dbReference type="SMART" id="SM00498">
    <property type="entry name" value="FH2"/>
    <property type="match status" value="1"/>
</dbReference>
<dbReference type="PROSITE" id="PS51444">
    <property type="entry name" value="FH2"/>
    <property type="match status" value="1"/>
</dbReference>
<dbReference type="InterPro" id="IPR015425">
    <property type="entry name" value="FH2_Formin"/>
</dbReference>
<feature type="domain" description="GBD/FH3" evidence="4">
    <location>
        <begin position="20"/>
        <end position="438"/>
    </location>
</feature>
<dbReference type="GO" id="GO:0030036">
    <property type="term" value="P:actin cytoskeleton organization"/>
    <property type="evidence" value="ECO:0007669"/>
    <property type="project" value="InterPro"/>
</dbReference>
<dbReference type="GO" id="GO:0090263">
    <property type="term" value="P:positive regulation of canonical Wnt signaling pathway"/>
    <property type="evidence" value="ECO:0007669"/>
    <property type="project" value="TreeGrafter"/>
</dbReference>
<dbReference type="InterPro" id="IPR014767">
    <property type="entry name" value="DAD_dom"/>
</dbReference>
<dbReference type="InterPro" id="IPR011989">
    <property type="entry name" value="ARM-like"/>
</dbReference>
<dbReference type="AlphaFoldDB" id="A0A8C2FYW9"/>
<dbReference type="SUPFAM" id="SSF48371">
    <property type="entry name" value="ARM repeat"/>
    <property type="match status" value="1"/>
</dbReference>